<evidence type="ECO:0000313" key="15">
    <source>
        <dbReference type="Proteomes" id="UP001166251"/>
    </source>
</evidence>
<protein>
    <recommendedName>
        <fullName evidence="3 11">Tyrosine recombinase XerD</fullName>
    </recommendedName>
</protein>
<name>A0ABS7EKN6_9GAMM</name>
<keyword evidence="15" id="KW-1185">Reference proteome</keyword>
<comment type="similarity">
    <text evidence="2 11">Belongs to the 'phage' integrase family. XerD subfamily.</text>
</comment>
<comment type="caution">
    <text evidence="14">The sequence shown here is derived from an EMBL/GenBank/DDBJ whole genome shotgun (WGS) entry which is preliminary data.</text>
</comment>
<dbReference type="HAMAP" id="MF_01807">
    <property type="entry name" value="Recomb_XerD"/>
    <property type="match status" value="1"/>
</dbReference>
<keyword evidence="6 11" id="KW-0159">Chromosome partition</keyword>
<dbReference type="PANTHER" id="PTHR30349:SF90">
    <property type="entry name" value="TYROSINE RECOMBINASE XERD"/>
    <property type="match status" value="1"/>
</dbReference>
<organism evidence="14 15">
    <name type="scientific">Neiella holothuriorum</name>
    <dbReference type="NCBI Taxonomy" id="2870530"/>
    <lineage>
        <taxon>Bacteria</taxon>
        <taxon>Pseudomonadati</taxon>
        <taxon>Pseudomonadota</taxon>
        <taxon>Gammaproteobacteria</taxon>
        <taxon>Alteromonadales</taxon>
        <taxon>Echinimonadaceae</taxon>
        <taxon>Neiella</taxon>
    </lineage>
</organism>
<feature type="active site" description="O-(3'-phospho-DNA)-tyrosine intermediate" evidence="11">
    <location>
        <position position="264"/>
    </location>
</feature>
<dbReference type="SUPFAM" id="SSF56349">
    <property type="entry name" value="DNA breaking-rejoining enzymes"/>
    <property type="match status" value="1"/>
</dbReference>
<evidence type="ECO:0000256" key="9">
    <source>
        <dbReference type="ARBA" id="ARBA00023172"/>
    </source>
</evidence>
<dbReference type="Proteomes" id="UP001166251">
    <property type="component" value="Unassembled WGS sequence"/>
</dbReference>
<evidence type="ECO:0000313" key="14">
    <source>
        <dbReference type="EMBL" id="MBW8192341.1"/>
    </source>
</evidence>
<dbReference type="Pfam" id="PF00589">
    <property type="entry name" value="Phage_integrase"/>
    <property type="match status" value="1"/>
</dbReference>
<feature type="active site" evidence="11">
    <location>
        <position position="158"/>
    </location>
</feature>
<feature type="domain" description="Tyr recombinase" evidence="12">
    <location>
        <begin position="94"/>
        <end position="277"/>
    </location>
</feature>
<proteinExistence type="inferred from homology"/>
<evidence type="ECO:0000256" key="7">
    <source>
        <dbReference type="ARBA" id="ARBA00022908"/>
    </source>
</evidence>
<dbReference type="InterPro" id="IPR002104">
    <property type="entry name" value="Integrase_catalytic"/>
</dbReference>
<gene>
    <name evidence="11 14" type="primary">xerD</name>
    <name evidence="14" type="ORF">K0504_14985</name>
</gene>
<dbReference type="Pfam" id="PF02899">
    <property type="entry name" value="Phage_int_SAM_1"/>
    <property type="match status" value="1"/>
</dbReference>
<dbReference type="InterPro" id="IPR011932">
    <property type="entry name" value="Recomb_XerD"/>
</dbReference>
<dbReference type="PANTHER" id="PTHR30349">
    <property type="entry name" value="PHAGE INTEGRASE-RELATED"/>
    <property type="match status" value="1"/>
</dbReference>
<evidence type="ECO:0000256" key="10">
    <source>
        <dbReference type="ARBA" id="ARBA00023306"/>
    </source>
</evidence>
<evidence type="ECO:0000259" key="13">
    <source>
        <dbReference type="PROSITE" id="PS51900"/>
    </source>
</evidence>
<evidence type="ECO:0000256" key="8">
    <source>
        <dbReference type="ARBA" id="ARBA00023125"/>
    </source>
</evidence>
<dbReference type="CDD" id="cd00798">
    <property type="entry name" value="INT_XerDC_C"/>
    <property type="match status" value="1"/>
</dbReference>
<keyword evidence="5 11" id="KW-0132">Cell division</keyword>
<dbReference type="HAMAP" id="MF_01808">
    <property type="entry name" value="Recomb_XerC_XerD"/>
    <property type="match status" value="1"/>
</dbReference>
<dbReference type="InterPro" id="IPR004107">
    <property type="entry name" value="Integrase_SAM-like_N"/>
</dbReference>
<dbReference type="InterPro" id="IPR011010">
    <property type="entry name" value="DNA_brk_join_enz"/>
</dbReference>
<comment type="subunit">
    <text evidence="11">Forms a cyclic heterotetrameric complex composed of two molecules of XerC and two molecules of XerD.</text>
</comment>
<dbReference type="NCBIfam" id="NF040815">
    <property type="entry name" value="recomb_XerA_Arch"/>
    <property type="match status" value="1"/>
</dbReference>
<comment type="function">
    <text evidence="11">Site-specific tyrosine recombinase, which acts by catalyzing the cutting and rejoining of the recombining DNA molecules. The XerC-XerD complex is essential to convert dimers of the bacterial chromosome into monomers to permit their segregation at cell division. It also contributes to the segregational stability of plasmids.</text>
</comment>
<evidence type="ECO:0000256" key="3">
    <source>
        <dbReference type="ARBA" id="ARBA00015810"/>
    </source>
</evidence>
<evidence type="ECO:0000256" key="2">
    <source>
        <dbReference type="ARBA" id="ARBA00010450"/>
    </source>
</evidence>
<comment type="subcellular location">
    <subcellularLocation>
        <location evidence="1 11">Cytoplasm</location>
    </subcellularLocation>
</comment>
<dbReference type="PROSITE" id="PS51898">
    <property type="entry name" value="TYR_RECOMBINASE"/>
    <property type="match status" value="1"/>
</dbReference>
<dbReference type="InterPro" id="IPR013762">
    <property type="entry name" value="Integrase-like_cat_sf"/>
</dbReference>
<feature type="active site" evidence="11">
    <location>
        <position position="134"/>
    </location>
</feature>
<keyword evidence="7 11" id="KW-0229">DNA integration</keyword>
<reference evidence="14" key="1">
    <citation type="submission" date="2021-07" db="EMBL/GenBank/DDBJ databases">
        <title>Neiella marina sp. nov., isolated from the intestinal content of sea cucumber Apostichopus japonicus.</title>
        <authorList>
            <person name="Bai X."/>
        </authorList>
    </citation>
    <scope>NUCLEOTIDE SEQUENCE</scope>
    <source>
        <strain evidence="14">126</strain>
    </source>
</reference>
<accession>A0ABS7EKN6</accession>
<dbReference type="InterPro" id="IPR023009">
    <property type="entry name" value="Tyrosine_recombinase_XerC/XerD"/>
</dbReference>
<evidence type="ECO:0000256" key="1">
    <source>
        <dbReference type="ARBA" id="ARBA00004496"/>
    </source>
</evidence>
<keyword evidence="10 11" id="KW-0131">Cell cycle</keyword>
<keyword evidence="9 11" id="KW-0233">DNA recombination</keyword>
<evidence type="ECO:0000256" key="4">
    <source>
        <dbReference type="ARBA" id="ARBA00022490"/>
    </source>
</evidence>
<feature type="domain" description="Core-binding (CB)" evidence="13">
    <location>
        <begin position="1"/>
        <end position="73"/>
    </location>
</feature>
<evidence type="ECO:0000256" key="11">
    <source>
        <dbReference type="HAMAP-Rule" id="MF_01807"/>
    </source>
</evidence>
<dbReference type="InterPro" id="IPR050090">
    <property type="entry name" value="Tyrosine_recombinase_XerCD"/>
</dbReference>
<keyword evidence="4 11" id="KW-0963">Cytoplasm</keyword>
<dbReference type="InterPro" id="IPR010998">
    <property type="entry name" value="Integrase_recombinase_N"/>
</dbReference>
<dbReference type="NCBIfam" id="NF001399">
    <property type="entry name" value="PRK00283.1"/>
    <property type="match status" value="1"/>
</dbReference>
<dbReference type="Gene3D" id="1.10.150.130">
    <property type="match status" value="1"/>
</dbReference>
<sequence>MWIQRGLSDNTLQAYRTDLTKLFDWLAKQNINLAAVSTADIQHYLSLRHEQGLKARSTARALSTMRRFFQYAVAQQWLTVNPMALIENPKLPKPLPKSLSEQQIELLLAAPNPEIAMELRDKAMIELMYATGLRVSELVNMTLSDVSLRQGVVRVTGKGGKERIVPMGEEALHWLTSYVQLARAELLKGCDSDAMFPGRQGNSMTRQTFWHRLKHYATRAGLQSLPSPHMLRHAFATHLLNHGADLRVVQLLLGHSDLSTTQIYTHVANARLQQVHAQHHPRAQG</sequence>
<dbReference type="InterPro" id="IPR044068">
    <property type="entry name" value="CB"/>
</dbReference>
<dbReference type="EMBL" id="JAHZSS010000021">
    <property type="protein sequence ID" value="MBW8192341.1"/>
    <property type="molecule type" value="Genomic_DNA"/>
</dbReference>
<keyword evidence="8 11" id="KW-0238">DNA-binding</keyword>
<feature type="active site" evidence="11">
    <location>
        <position position="232"/>
    </location>
</feature>
<dbReference type="NCBIfam" id="TIGR02225">
    <property type="entry name" value="recomb_XerD"/>
    <property type="match status" value="1"/>
</dbReference>
<evidence type="ECO:0000256" key="5">
    <source>
        <dbReference type="ARBA" id="ARBA00022618"/>
    </source>
</evidence>
<evidence type="ECO:0000259" key="12">
    <source>
        <dbReference type="PROSITE" id="PS51898"/>
    </source>
</evidence>
<dbReference type="Gene3D" id="1.10.443.10">
    <property type="entry name" value="Intergrase catalytic core"/>
    <property type="match status" value="1"/>
</dbReference>
<evidence type="ECO:0000256" key="6">
    <source>
        <dbReference type="ARBA" id="ARBA00022829"/>
    </source>
</evidence>
<dbReference type="PROSITE" id="PS51900">
    <property type="entry name" value="CB"/>
    <property type="match status" value="1"/>
</dbReference>
<feature type="active site" evidence="11">
    <location>
        <position position="229"/>
    </location>
</feature>
<feature type="active site" evidence="11">
    <location>
        <position position="255"/>
    </location>
</feature>